<gene>
    <name evidence="1" type="ORF">HMPREF2130_03970</name>
</gene>
<sequence>MSLSLKDQISSATKDAMRARDSARLGTLRLLQAAIKQREVDERIELTDDDIISIIDKQIKQRRESIQAYEKAGRTDTAAAEQAEIDVLSEFMPAQADAAEINALIDEVLAQLQAEGLSGGAAMGKAMALIKPKLAGRADMSEVSKNLRQKLNP</sequence>
<evidence type="ECO:0000313" key="2">
    <source>
        <dbReference type="Proteomes" id="UP000029629"/>
    </source>
</evidence>
<dbReference type="InterPro" id="IPR019004">
    <property type="entry name" value="YqeY/Aim41"/>
</dbReference>
<dbReference type="Proteomes" id="UP000029629">
    <property type="component" value="Unassembled WGS sequence"/>
</dbReference>
<dbReference type="InterPro" id="IPR023168">
    <property type="entry name" value="GatB_Yqey_C_2"/>
</dbReference>
<proteinExistence type="predicted"/>
<dbReference type="GO" id="GO:0016740">
    <property type="term" value="F:transferase activity"/>
    <property type="evidence" value="ECO:0007669"/>
    <property type="project" value="UniProtKB-KW"/>
</dbReference>
<protein>
    <submittedName>
        <fullName evidence="1">Glutamyl-tRNA amidotransferase</fullName>
    </submittedName>
</protein>
<dbReference type="eggNOG" id="COG1610">
    <property type="taxonomic scope" value="Bacteria"/>
</dbReference>
<dbReference type="InterPro" id="IPR003789">
    <property type="entry name" value="Asn/Gln_tRNA_amidoTrase-B-like"/>
</dbReference>
<dbReference type="Pfam" id="PF09424">
    <property type="entry name" value="YqeY"/>
    <property type="match status" value="1"/>
</dbReference>
<dbReference type="PANTHER" id="PTHR28055">
    <property type="entry name" value="ALTERED INHERITANCE OF MITOCHONDRIA PROTEIN 41, MITOCHONDRIAL"/>
    <property type="match status" value="1"/>
</dbReference>
<dbReference type="RefSeq" id="WP_036558331.1">
    <property type="nucleotide sequence ID" value="NZ_JRNI01000015.1"/>
</dbReference>
<dbReference type="Gene3D" id="1.10.1510.10">
    <property type="entry name" value="Uncharacterised protein YqeY/AIM41 PF09424, N-terminal domain"/>
    <property type="match status" value="1"/>
</dbReference>
<name>A0A095ZAE4_9BURK</name>
<dbReference type="EMBL" id="JRNI01000015">
    <property type="protein sequence ID" value="KGF31276.1"/>
    <property type="molecule type" value="Genomic_DNA"/>
</dbReference>
<dbReference type="OrthoDB" id="9788127at2"/>
<organism evidence="1 2">
    <name type="scientific">Oligella urethralis DNF00040</name>
    <dbReference type="NCBI Taxonomy" id="1401065"/>
    <lineage>
        <taxon>Bacteria</taxon>
        <taxon>Pseudomonadati</taxon>
        <taxon>Pseudomonadota</taxon>
        <taxon>Betaproteobacteria</taxon>
        <taxon>Burkholderiales</taxon>
        <taxon>Alcaligenaceae</taxon>
        <taxon>Oligella</taxon>
    </lineage>
</organism>
<dbReference type="InterPro" id="IPR042184">
    <property type="entry name" value="YqeY/Aim41_N"/>
</dbReference>
<dbReference type="SUPFAM" id="SSF89095">
    <property type="entry name" value="GatB/YqeY motif"/>
    <property type="match status" value="1"/>
</dbReference>
<accession>A0A095ZAE4</accession>
<keyword evidence="2" id="KW-1185">Reference proteome</keyword>
<comment type="caution">
    <text evidence="1">The sequence shown here is derived from an EMBL/GenBank/DDBJ whole genome shotgun (WGS) entry which is preliminary data.</text>
</comment>
<dbReference type="AlphaFoldDB" id="A0A095ZAE4"/>
<evidence type="ECO:0000313" key="1">
    <source>
        <dbReference type="EMBL" id="KGF31276.1"/>
    </source>
</evidence>
<dbReference type="Gene3D" id="1.10.10.410">
    <property type="match status" value="1"/>
</dbReference>
<dbReference type="GO" id="GO:0016884">
    <property type="term" value="F:carbon-nitrogen ligase activity, with glutamine as amido-N-donor"/>
    <property type="evidence" value="ECO:0007669"/>
    <property type="project" value="InterPro"/>
</dbReference>
<keyword evidence="1" id="KW-0808">Transferase</keyword>
<dbReference type="PANTHER" id="PTHR28055:SF1">
    <property type="entry name" value="ALTERED INHERITANCE OF MITOCHONDRIA PROTEIN 41, MITOCHONDRIAL"/>
    <property type="match status" value="1"/>
</dbReference>
<reference evidence="1 2" key="1">
    <citation type="submission" date="2014-07" db="EMBL/GenBank/DDBJ databases">
        <authorList>
            <person name="McCorrison J."/>
            <person name="Sanka R."/>
            <person name="Torralba M."/>
            <person name="Gillis M."/>
            <person name="Haft D.H."/>
            <person name="Methe B."/>
            <person name="Sutton G."/>
            <person name="Nelson K.E."/>
        </authorList>
    </citation>
    <scope>NUCLEOTIDE SEQUENCE [LARGE SCALE GENOMIC DNA]</scope>
    <source>
        <strain evidence="1 2">DNF00040</strain>
    </source>
</reference>